<dbReference type="SUPFAM" id="SSF56731">
    <property type="entry name" value="DNA primase core"/>
    <property type="match status" value="1"/>
</dbReference>
<evidence type="ECO:0000256" key="9">
    <source>
        <dbReference type="ARBA" id="ARBA00022842"/>
    </source>
</evidence>
<reference evidence="18 19" key="2">
    <citation type="journal article" date="2011" name="ISME J.">
        <title>RNA-seq reveals cooperative metabolic interactions between two termite-gut spirochete species in co-culture.</title>
        <authorList>
            <person name="Rosenthal A.Z."/>
            <person name="Matson E.G."/>
            <person name="Eldar A."/>
            <person name="Leadbetter J.R."/>
        </authorList>
    </citation>
    <scope>NUCLEOTIDE SEQUENCE [LARGE SCALE GENOMIC DNA]</scope>
    <source>
        <strain evidence="19">ATCC BAA-887 / DSM 12427 / ZAS-2</strain>
    </source>
</reference>
<dbReference type="KEGG" id="tpi:TREPR_2320"/>
<keyword evidence="7 12" id="KW-0863">Zinc-finger</keyword>
<dbReference type="SMART" id="SM00400">
    <property type="entry name" value="ZnF_CHCC"/>
    <property type="match status" value="1"/>
</dbReference>
<dbReference type="InterPro" id="IPR013264">
    <property type="entry name" value="DNAG_N"/>
</dbReference>
<dbReference type="EC" id="2.7.7.101" evidence="12"/>
<evidence type="ECO:0000313" key="19">
    <source>
        <dbReference type="Proteomes" id="UP000009223"/>
    </source>
</evidence>
<dbReference type="InterPro" id="IPR037068">
    <property type="entry name" value="DNA_primase_core_N_sf"/>
</dbReference>
<evidence type="ECO:0000256" key="5">
    <source>
        <dbReference type="ARBA" id="ARBA00022705"/>
    </source>
</evidence>
<gene>
    <name evidence="12" type="primary">dnaG</name>
    <name evidence="18" type="ordered locus">TREPR_2320</name>
</gene>
<comment type="subunit">
    <text evidence="12">Monomer. Interacts with DnaB.</text>
</comment>
<dbReference type="Gene3D" id="1.10.860.10">
    <property type="entry name" value="DNAb Helicase, Chain A"/>
    <property type="match status" value="1"/>
</dbReference>
<evidence type="ECO:0000256" key="11">
    <source>
        <dbReference type="ARBA" id="ARBA00023163"/>
    </source>
</evidence>
<name>F5YHY6_TREPZ</name>
<dbReference type="SUPFAM" id="SSF57783">
    <property type="entry name" value="Zinc beta-ribbon"/>
    <property type="match status" value="1"/>
</dbReference>
<keyword evidence="3 12" id="KW-0808">Transferase</keyword>
<evidence type="ECO:0000256" key="4">
    <source>
        <dbReference type="ARBA" id="ARBA00022695"/>
    </source>
</evidence>
<dbReference type="PIRSF" id="PIRSF002811">
    <property type="entry name" value="DnaG"/>
    <property type="match status" value="1"/>
</dbReference>
<dbReference type="RefSeq" id="WP_015707883.1">
    <property type="nucleotide sequence ID" value="NC_015578.1"/>
</dbReference>
<dbReference type="Gene3D" id="3.90.980.10">
    <property type="entry name" value="DNA primase, catalytic core, N-terminal domain"/>
    <property type="match status" value="1"/>
</dbReference>
<dbReference type="Pfam" id="PF01807">
    <property type="entry name" value="Zn_ribbon_DnaG"/>
    <property type="match status" value="1"/>
</dbReference>
<dbReference type="NCBIfam" id="TIGR01391">
    <property type="entry name" value="dnaG"/>
    <property type="match status" value="1"/>
</dbReference>
<dbReference type="GO" id="GO:0006269">
    <property type="term" value="P:DNA replication, synthesis of primer"/>
    <property type="evidence" value="ECO:0007669"/>
    <property type="project" value="UniProtKB-UniRule"/>
</dbReference>
<feature type="zinc finger region" description="CHC2-type" evidence="12 14">
    <location>
        <begin position="39"/>
        <end position="63"/>
    </location>
</feature>
<dbReference type="GO" id="GO:0000428">
    <property type="term" value="C:DNA-directed RNA polymerase complex"/>
    <property type="evidence" value="ECO:0007669"/>
    <property type="project" value="UniProtKB-KW"/>
</dbReference>
<evidence type="ECO:0000313" key="18">
    <source>
        <dbReference type="EMBL" id="AEF83779.1"/>
    </source>
</evidence>
<dbReference type="Pfam" id="PF08275">
    <property type="entry name" value="DNAG_N"/>
    <property type="match status" value="1"/>
</dbReference>
<evidence type="ECO:0000256" key="14">
    <source>
        <dbReference type="PIRSR" id="PIRSR002811-1"/>
    </source>
</evidence>
<feature type="domain" description="Toprim" evidence="17">
    <location>
        <begin position="259"/>
        <end position="340"/>
    </location>
</feature>
<comment type="catalytic activity">
    <reaction evidence="12">
        <text>ssDNA + n NTP = ssDNA/pppN(pN)n-1 hybrid + (n-1) diphosphate.</text>
        <dbReference type="EC" id="2.7.7.101"/>
    </reaction>
</comment>
<dbReference type="InterPro" id="IPR050219">
    <property type="entry name" value="DnaG_primase"/>
</dbReference>
<dbReference type="Pfam" id="PF13662">
    <property type="entry name" value="Toprim_4"/>
    <property type="match status" value="1"/>
</dbReference>
<dbReference type="GO" id="GO:0008270">
    <property type="term" value="F:zinc ion binding"/>
    <property type="evidence" value="ECO:0007669"/>
    <property type="project" value="UniProtKB-UniRule"/>
</dbReference>
<sequence>MPYIAESTIREVNDKLDAVAVVGDYVRLEKRGGRYWGLCPFHNEKTPSFTVDQDRKTYYCFGCAAGGGVINFMMEMDKLSFPEAIETLARRMGIEIVYENSGSVQKDDGKAARLEELAELYRRVAVSFNHFLLKKPEGQGAKQYIISRGINTDMIDCFRLGYAPADRSWLYKFLSSKGYSAEFLASSGLFSKKNIRSAFFSDRLMFPIADRRGKTVAFGGRILSDGEPKYLNSGESESYKKRETFYAIDLALPAIRKTKEAYIAEGYMDVIALHQAGITNAVAPLGTAFTEDQAKLLRRWAERVYLIFDTDNAGQEAALKAIMTCRKNGLESFVVTMDSGSLPAGTPEASSDSEAAPPKGLKDPADILKKYGAEALQKSVKCFITDFEYLIKRGKSRFDLSDSLGKSKAAAFLFPYLKTMDSEVSRDSFIGEIADAIGVERQAIAADFRRFDLGQLVSGQNRPRMETREAGETAIRLLSLNDELFLLTAVSVNRDLYSTLRSALTIEDFEDPAAREFFIALEEWFRNDMPGTEDLLARIQNGALRNFVIQQGASRAFSVEDPGKLVNDGIRKVKVKRLERRLAKIVTELRIAENEKTREGVSSVQGRGDTLVEDLLVEKVHLDAELRRLKEAKE</sequence>
<comment type="function">
    <text evidence="12 13">RNA polymerase that catalyzes the synthesis of short RNA molecules used as primers for DNA polymerase during DNA replication.</text>
</comment>
<evidence type="ECO:0000256" key="6">
    <source>
        <dbReference type="ARBA" id="ARBA00022723"/>
    </source>
</evidence>
<dbReference type="Pfam" id="PF10410">
    <property type="entry name" value="DnaB_bind"/>
    <property type="match status" value="1"/>
</dbReference>
<accession>F5YHY6</accession>
<dbReference type="HOGENOM" id="CLU_013501_3_3_12"/>
<dbReference type="PROSITE" id="PS50880">
    <property type="entry name" value="TOPRIM"/>
    <property type="match status" value="1"/>
</dbReference>
<keyword evidence="8 12" id="KW-0862">Zinc</keyword>
<evidence type="ECO:0000256" key="13">
    <source>
        <dbReference type="PIRNR" id="PIRNR002811"/>
    </source>
</evidence>
<organism evidence="18 19">
    <name type="scientific">Treponema primitia (strain ATCC BAA-887 / DSM 12427 / ZAS-2)</name>
    <dbReference type="NCBI Taxonomy" id="545694"/>
    <lineage>
        <taxon>Bacteria</taxon>
        <taxon>Pseudomonadati</taxon>
        <taxon>Spirochaetota</taxon>
        <taxon>Spirochaetia</taxon>
        <taxon>Spirochaetales</taxon>
        <taxon>Treponemataceae</taxon>
        <taxon>Treponema</taxon>
    </lineage>
</organism>
<comment type="similarity">
    <text evidence="12 13">Belongs to the DnaG primase family.</text>
</comment>
<dbReference type="InterPro" id="IPR002694">
    <property type="entry name" value="Znf_CHC2"/>
</dbReference>
<evidence type="ECO:0000256" key="1">
    <source>
        <dbReference type="ARBA" id="ARBA00022478"/>
    </source>
</evidence>
<comment type="cofactor">
    <cofactor evidence="12 13 14">
        <name>Zn(2+)</name>
        <dbReference type="ChEBI" id="CHEBI:29105"/>
    </cofactor>
    <text evidence="12 13 14">Binds 1 zinc ion per monomer.</text>
</comment>
<evidence type="ECO:0000256" key="16">
    <source>
        <dbReference type="SAM" id="MobiDB-lite"/>
    </source>
</evidence>
<dbReference type="FunFam" id="3.90.580.10:FF:000001">
    <property type="entry name" value="DNA primase"/>
    <property type="match status" value="1"/>
</dbReference>
<keyword evidence="6 12" id="KW-0479">Metal-binding</keyword>
<dbReference type="Proteomes" id="UP000009223">
    <property type="component" value="Chromosome"/>
</dbReference>
<keyword evidence="1 12" id="KW-0240">DNA-directed RNA polymerase</keyword>
<dbReference type="AlphaFoldDB" id="F5YHY6"/>
<dbReference type="Gene3D" id="3.90.580.10">
    <property type="entry name" value="Zinc finger, CHC2-type domain"/>
    <property type="match status" value="1"/>
</dbReference>
<proteinExistence type="inferred from homology"/>
<dbReference type="Gene3D" id="3.40.1360.10">
    <property type="match status" value="1"/>
</dbReference>
<evidence type="ECO:0000256" key="3">
    <source>
        <dbReference type="ARBA" id="ARBA00022679"/>
    </source>
</evidence>
<dbReference type="InterPro" id="IPR036977">
    <property type="entry name" value="DNA_primase_Znf_CHC2"/>
</dbReference>
<feature type="coiled-coil region" evidence="15">
    <location>
        <begin position="575"/>
        <end position="632"/>
    </location>
</feature>
<dbReference type="GO" id="GO:0003899">
    <property type="term" value="F:DNA-directed RNA polymerase activity"/>
    <property type="evidence" value="ECO:0007669"/>
    <property type="project" value="UniProtKB-UniRule"/>
</dbReference>
<evidence type="ECO:0000256" key="8">
    <source>
        <dbReference type="ARBA" id="ARBA00022833"/>
    </source>
</evidence>
<keyword evidence="19" id="KW-1185">Reference proteome</keyword>
<dbReference type="GO" id="GO:0003677">
    <property type="term" value="F:DNA binding"/>
    <property type="evidence" value="ECO:0007669"/>
    <property type="project" value="UniProtKB-KW"/>
</dbReference>
<evidence type="ECO:0000256" key="12">
    <source>
        <dbReference type="HAMAP-Rule" id="MF_00974"/>
    </source>
</evidence>
<dbReference type="PANTHER" id="PTHR30313:SF2">
    <property type="entry name" value="DNA PRIMASE"/>
    <property type="match status" value="1"/>
</dbReference>
<evidence type="ECO:0000256" key="7">
    <source>
        <dbReference type="ARBA" id="ARBA00022771"/>
    </source>
</evidence>
<protein>
    <recommendedName>
        <fullName evidence="12 13">DNA primase</fullName>
        <ecNumber evidence="12">2.7.7.101</ecNumber>
    </recommendedName>
</protein>
<dbReference type="InterPro" id="IPR016136">
    <property type="entry name" value="DNA_helicase_N/primase_C"/>
</dbReference>
<dbReference type="EMBL" id="CP001843">
    <property type="protein sequence ID" value="AEF83779.1"/>
    <property type="molecule type" value="Genomic_DNA"/>
</dbReference>
<evidence type="ECO:0000256" key="2">
    <source>
        <dbReference type="ARBA" id="ARBA00022515"/>
    </source>
</evidence>
<keyword evidence="5 12" id="KW-0235">DNA replication</keyword>
<dbReference type="STRING" id="545694.TREPR_2320"/>
<comment type="domain">
    <text evidence="12">Contains an N-terminal zinc-binding domain, a central core domain that contains the primase activity, and a C-terminal DnaB-binding domain.</text>
</comment>
<dbReference type="eggNOG" id="COG0358">
    <property type="taxonomic scope" value="Bacteria"/>
</dbReference>
<keyword evidence="2 12" id="KW-0639">Primosome</keyword>
<evidence type="ECO:0000259" key="17">
    <source>
        <dbReference type="PROSITE" id="PS50880"/>
    </source>
</evidence>
<keyword evidence="9" id="KW-0460">Magnesium</keyword>
<dbReference type="PANTHER" id="PTHR30313">
    <property type="entry name" value="DNA PRIMASE"/>
    <property type="match status" value="1"/>
</dbReference>
<dbReference type="HAMAP" id="MF_00974">
    <property type="entry name" value="DNA_primase_DnaG"/>
    <property type="match status" value="1"/>
</dbReference>
<dbReference type="InterPro" id="IPR006171">
    <property type="entry name" value="TOPRIM_dom"/>
</dbReference>
<dbReference type="GO" id="GO:0005737">
    <property type="term" value="C:cytoplasm"/>
    <property type="evidence" value="ECO:0007669"/>
    <property type="project" value="TreeGrafter"/>
</dbReference>
<dbReference type="CDD" id="cd03364">
    <property type="entry name" value="TOPRIM_DnaG_primases"/>
    <property type="match status" value="1"/>
</dbReference>
<dbReference type="OrthoDB" id="9803773at2"/>
<dbReference type="InterPro" id="IPR019475">
    <property type="entry name" value="DNA_primase_DnaB-bd"/>
</dbReference>
<evidence type="ECO:0000256" key="15">
    <source>
        <dbReference type="SAM" id="Coils"/>
    </source>
</evidence>
<dbReference type="GO" id="GO:1990077">
    <property type="term" value="C:primosome complex"/>
    <property type="evidence" value="ECO:0007669"/>
    <property type="project" value="UniProtKB-KW"/>
</dbReference>
<dbReference type="InterPro" id="IPR006295">
    <property type="entry name" value="DNA_primase_DnaG"/>
</dbReference>
<dbReference type="SMART" id="SM00493">
    <property type="entry name" value="TOPRIM"/>
    <property type="match status" value="1"/>
</dbReference>
<keyword evidence="11 12" id="KW-0804">Transcription</keyword>
<reference evidence="19" key="1">
    <citation type="submission" date="2009-12" db="EMBL/GenBank/DDBJ databases">
        <title>Complete sequence of Treponema primitia strain ZAS-2.</title>
        <authorList>
            <person name="Tetu S.G."/>
            <person name="Matson E."/>
            <person name="Ren Q."/>
            <person name="Seshadri R."/>
            <person name="Elbourne L."/>
            <person name="Hassan K.A."/>
            <person name="Durkin A."/>
            <person name="Radune D."/>
            <person name="Mohamoud Y."/>
            <person name="Shay R."/>
            <person name="Jin S."/>
            <person name="Zhang X."/>
            <person name="Lucey K."/>
            <person name="Ballor N.R."/>
            <person name="Ottesen E."/>
            <person name="Rosenthal R."/>
            <person name="Allen A."/>
            <person name="Leadbetter J.R."/>
            <person name="Paulsen I.T."/>
        </authorList>
    </citation>
    <scope>NUCLEOTIDE SEQUENCE [LARGE SCALE GENOMIC DNA]</scope>
    <source>
        <strain evidence="19">ATCC BAA-887 / DSM 12427 / ZAS-2</strain>
    </source>
</reference>
<evidence type="ECO:0000256" key="10">
    <source>
        <dbReference type="ARBA" id="ARBA00023125"/>
    </source>
</evidence>
<keyword evidence="4 12" id="KW-0548">Nucleotidyltransferase</keyword>
<keyword evidence="10 12" id="KW-0238">DNA-binding</keyword>
<keyword evidence="15" id="KW-0175">Coiled coil</keyword>
<dbReference type="InterPro" id="IPR030846">
    <property type="entry name" value="DnaG_bac"/>
</dbReference>
<feature type="region of interest" description="Disordered" evidence="16">
    <location>
        <begin position="341"/>
        <end position="360"/>
    </location>
</feature>
<dbReference type="InterPro" id="IPR034151">
    <property type="entry name" value="TOPRIM_DnaG_bac"/>
</dbReference>